<evidence type="ECO:0008006" key="3">
    <source>
        <dbReference type="Google" id="ProtNLM"/>
    </source>
</evidence>
<dbReference type="AlphaFoldDB" id="A0A853B014"/>
<evidence type="ECO:0000313" key="2">
    <source>
        <dbReference type="Proteomes" id="UP000549616"/>
    </source>
</evidence>
<dbReference type="RefSeq" id="WP_179772483.1">
    <property type="nucleotide sequence ID" value="NZ_JACCFK010000001.1"/>
</dbReference>
<comment type="caution">
    <text evidence="1">The sequence shown here is derived from an EMBL/GenBank/DDBJ whole genome shotgun (WGS) entry which is preliminary data.</text>
</comment>
<evidence type="ECO:0000313" key="1">
    <source>
        <dbReference type="EMBL" id="NYI88207.1"/>
    </source>
</evidence>
<gene>
    <name evidence="1" type="ORF">HNR02_001530</name>
</gene>
<name>A0A853B014_9PSEU</name>
<keyword evidence="2" id="KW-1185">Reference proteome</keyword>
<reference evidence="1 2" key="1">
    <citation type="submission" date="2020-07" db="EMBL/GenBank/DDBJ databases">
        <title>Sequencing the genomes of 1000 actinobacteria strains.</title>
        <authorList>
            <person name="Klenk H.-P."/>
        </authorList>
    </citation>
    <scope>NUCLEOTIDE SEQUENCE [LARGE SCALE GENOMIC DNA]</scope>
    <source>
        <strain evidence="1 2">DSM 104006</strain>
    </source>
</reference>
<dbReference type="EMBL" id="JACCFK010000001">
    <property type="protein sequence ID" value="NYI88207.1"/>
    <property type="molecule type" value="Genomic_DNA"/>
</dbReference>
<sequence length="131" mass="15199">MIDRAASYNADPDRILAVTRLDVFGSYLDPEKDRLGDLDLGIEIVRRFDSDSWTEMSLAYTAKSGRTFNRYTDRLFWPLHELLRYLKNRSSAIGFTDEDLALLTTCHERIYDIRKDPTTIQPPPEATVQRL</sequence>
<protein>
    <recommendedName>
        <fullName evidence="3">Nucleotidyltransferase</fullName>
    </recommendedName>
</protein>
<organism evidence="1 2">
    <name type="scientific">Amycolatopsis endophytica</name>
    <dbReference type="NCBI Taxonomy" id="860233"/>
    <lineage>
        <taxon>Bacteria</taxon>
        <taxon>Bacillati</taxon>
        <taxon>Actinomycetota</taxon>
        <taxon>Actinomycetes</taxon>
        <taxon>Pseudonocardiales</taxon>
        <taxon>Pseudonocardiaceae</taxon>
        <taxon>Amycolatopsis</taxon>
    </lineage>
</organism>
<dbReference type="Proteomes" id="UP000549616">
    <property type="component" value="Unassembled WGS sequence"/>
</dbReference>
<accession>A0A853B014</accession>
<proteinExistence type="predicted"/>